<dbReference type="GO" id="GO:0003676">
    <property type="term" value="F:nucleic acid binding"/>
    <property type="evidence" value="ECO:0007669"/>
    <property type="project" value="InterPro"/>
</dbReference>
<dbReference type="OrthoDB" id="9814072at2"/>
<sequence>MTFHSMPTSRPIMRSLQPGSTVKIDEIAYSPEATDYRGTILRRLDLPETVEHFSWEDIALLRQHGRWRYAPPPAVGTGISTYPPDLTLQTPKARAKITFTGRVLCALHELEAKGELTFTDKGLEEALAKILPSLAEAFTNQQFPGRHPRFGDYVTLPLAPSTRSIRRVYRKFVRANFDLRVLMHNKLPGKASSHFEPEVEELLQQGIREFGKEGGSNVRTVADNTRKMIKRVSKARLEKGLSALTIPCLRTIERRIAGLDQFEMTALREGVDAARKKFSCSGLGIREMAQFPGERIEIDEWWVDLWTYFSRLGLMKALPPEMRARIPKGRRYLYAIIDCATRCILALLVVERPSAEAAMKALRMASVDKTDYARAIGARSSWSFCSGFSIVCADTGSAFVSGDFMAGVNSIGATMLFPPVAIPELRAHEERFFGNLSQNLTPYLSGRTFPNPVARGDYPTEDRAALDDEDLARILSLYVIDYYHNRPHRGLNGQSPANRWRELEDQFAVTEPADIHTLRAALGVEFTRTPSKKGIELFSHHYSCNALRQLWSQGRKAPVRVKADPADIGAISIEINGRWETAEAVSATPLYGVSLSEWTEKFRAIMQHYAHQAELTEPIRTQAIEEICAMDKASRIRAGVLPGEPSYKQIKAIQANLFNGTSFRTGPAIMETPAEGFFGHRITLPEVDATPAAESTKCTASDAETYTEINTENDASEWGFDDE</sequence>
<dbReference type="Proteomes" id="UP000284202">
    <property type="component" value="Unassembled WGS sequence"/>
</dbReference>
<proteinExistence type="predicted"/>
<reference evidence="3" key="1">
    <citation type="submission" date="2018-09" db="EMBL/GenBank/DDBJ databases">
        <title>Acidovorax cavernicola nov. sp. isolated from Gruta de las Maravillas (Aracena, Spain).</title>
        <authorList>
            <person name="Jurado V."/>
            <person name="Gutierrez-Patricio S."/>
            <person name="Gonzalez-Pimentel J.L."/>
            <person name="Miller A.Z."/>
            <person name="Laiz L."/>
            <person name="Saiz-Jimenez C."/>
        </authorList>
    </citation>
    <scope>NUCLEOTIDE SEQUENCE [LARGE SCALE GENOMIC DNA]</scope>
    <source>
        <strain evidence="3">1011MAR3C25</strain>
    </source>
</reference>
<dbReference type="PROSITE" id="PS50994">
    <property type="entry name" value="INTEGRASE"/>
    <property type="match status" value="1"/>
</dbReference>
<evidence type="ECO:0000259" key="1">
    <source>
        <dbReference type="PROSITE" id="PS50994"/>
    </source>
</evidence>
<dbReference type="InterPro" id="IPR036397">
    <property type="entry name" value="RNaseH_sf"/>
</dbReference>
<evidence type="ECO:0000313" key="3">
    <source>
        <dbReference type="Proteomes" id="UP000284202"/>
    </source>
</evidence>
<organism evidence="2 3">
    <name type="scientific">Paracoccus onubensis</name>
    <dbReference type="NCBI Taxonomy" id="1675788"/>
    <lineage>
        <taxon>Bacteria</taxon>
        <taxon>Pseudomonadati</taxon>
        <taxon>Pseudomonadota</taxon>
        <taxon>Alphaproteobacteria</taxon>
        <taxon>Rhodobacterales</taxon>
        <taxon>Paracoccaceae</taxon>
        <taxon>Paracoccus</taxon>
    </lineage>
</organism>
<dbReference type="AlphaFoldDB" id="A0A418SVP9"/>
<name>A0A418SVP9_9RHOB</name>
<accession>A0A418SVP9</accession>
<evidence type="ECO:0000313" key="2">
    <source>
        <dbReference type="EMBL" id="RJE85036.1"/>
    </source>
</evidence>
<dbReference type="RefSeq" id="WP_119749189.1">
    <property type="nucleotide sequence ID" value="NZ_QZCG01000007.1"/>
</dbReference>
<dbReference type="InterPro" id="IPR001584">
    <property type="entry name" value="Integrase_cat-core"/>
</dbReference>
<comment type="caution">
    <text evidence="2">The sequence shown here is derived from an EMBL/GenBank/DDBJ whole genome shotgun (WGS) entry which is preliminary data.</text>
</comment>
<dbReference type="Gene3D" id="3.30.420.10">
    <property type="entry name" value="Ribonuclease H-like superfamily/Ribonuclease H"/>
    <property type="match status" value="1"/>
</dbReference>
<dbReference type="SUPFAM" id="SSF53098">
    <property type="entry name" value="Ribonuclease H-like"/>
    <property type="match status" value="1"/>
</dbReference>
<keyword evidence="3" id="KW-1185">Reference proteome</keyword>
<dbReference type="GO" id="GO:0015074">
    <property type="term" value="P:DNA integration"/>
    <property type="evidence" value="ECO:0007669"/>
    <property type="project" value="InterPro"/>
</dbReference>
<protein>
    <recommendedName>
        <fullName evidence="1">Integrase catalytic domain-containing protein</fullName>
    </recommendedName>
</protein>
<dbReference type="InterPro" id="IPR012337">
    <property type="entry name" value="RNaseH-like_sf"/>
</dbReference>
<dbReference type="EMBL" id="QZCG01000007">
    <property type="protein sequence ID" value="RJE85036.1"/>
    <property type="molecule type" value="Genomic_DNA"/>
</dbReference>
<gene>
    <name evidence="2" type="ORF">D3P04_12150</name>
</gene>
<feature type="domain" description="Integrase catalytic" evidence="1">
    <location>
        <begin position="288"/>
        <end position="504"/>
    </location>
</feature>